<dbReference type="Gene3D" id="3.20.20.70">
    <property type="entry name" value="Aldolase class I"/>
    <property type="match status" value="1"/>
</dbReference>
<gene>
    <name evidence="11" type="primary">priA</name>
    <name evidence="9" type="synonym">hisA</name>
    <name evidence="11" type="ORF">GCM10022242_25100</name>
</gene>
<dbReference type="SUPFAM" id="SSF51366">
    <property type="entry name" value="Ribulose-phoshate binding barrel"/>
    <property type="match status" value="1"/>
</dbReference>
<dbReference type="NCBIfam" id="TIGR01919">
    <property type="entry name" value="hisA-trpF"/>
    <property type="match status" value="1"/>
</dbReference>
<evidence type="ECO:0000256" key="3">
    <source>
        <dbReference type="ARBA" id="ARBA00005133"/>
    </source>
</evidence>
<dbReference type="GO" id="GO:0016853">
    <property type="term" value="F:isomerase activity"/>
    <property type="evidence" value="ECO:0007669"/>
    <property type="project" value="UniProtKB-KW"/>
</dbReference>
<feature type="active site" description="Proton donor" evidence="9">
    <location>
        <position position="135"/>
    </location>
</feature>
<organism evidence="11 12">
    <name type="scientific">Nocardioides panacisoli</name>
    <dbReference type="NCBI Taxonomy" id="627624"/>
    <lineage>
        <taxon>Bacteria</taxon>
        <taxon>Bacillati</taxon>
        <taxon>Actinomycetota</taxon>
        <taxon>Actinomycetes</taxon>
        <taxon>Propionibacteriales</taxon>
        <taxon>Nocardioidaceae</taxon>
        <taxon>Nocardioides</taxon>
    </lineage>
</organism>
<evidence type="ECO:0000256" key="8">
    <source>
        <dbReference type="ARBA" id="ARBA00023235"/>
    </source>
</evidence>
<comment type="subcellular location">
    <subcellularLocation>
        <location evidence="2 9">Cytoplasm</location>
    </subcellularLocation>
</comment>
<dbReference type="CDD" id="cd04732">
    <property type="entry name" value="HisA"/>
    <property type="match status" value="1"/>
</dbReference>
<proteinExistence type="inferred from homology"/>
<reference evidence="12" key="1">
    <citation type="journal article" date="2019" name="Int. J. Syst. Evol. Microbiol.">
        <title>The Global Catalogue of Microorganisms (GCM) 10K type strain sequencing project: providing services to taxonomists for standard genome sequencing and annotation.</title>
        <authorList>
            <consortium name="The Broad Institute Genomics Platform"/>
            <consortium name="The Broad Institute Genome Sequencing Center for Infectious Disease"/>
            <person name="Wu L."/>
            <person name="Ma J."/>
        </authorList>
    </citation>
    <scope>NUCLEOTIDE SEQUENCE [LARGE SCALE GENOMIC DNA]</scope>
    <source>
        <strain evidence="12">JCM 16953</strain>
    </source>
</reference>
<dbReference type="InterPro" id="IPR044524">
    <property type="entry name" value="Isoase_HisA-like"/>
</dbReference>
<evidence type="ECO:0000256" key="10">
    <source>
        <dbReference type="RuleBase" id="RU003657"/>
    </source>
</evidence>
<dbReference type="EMBL" id="BAABAH010000008">
    <property type="protein sequence ID" value="GAA3822513.1"/>
    <property type="molecule type" value="Genomic_DNA"/>
</dbReference>
<keyword evidence="8 9" id="KW-0413">Isomerase</keyword>
<dbReference type="RefSeq" id="WP_344775893.1">
    <property type="nucleotide sequence ID" value="NZ_BAABAH010000008.1"/>
</dbReference>
<keyword evidence="6 9" id="KW-0028">Amino-acid biosynthesis</keyword>
<evidence type="ECO:0000256" key="1">
    <source>
        <dbReference type="ARBA" id="ARBA00000901"/>
    </source>
</evidence>
<protein>
    <recommendedName>
        <fullName evidence="9">1-(5-phosphoribosyl)-5-[(5-phosphoribosylamino)methylideneamino] imidazole-4-carboxamide isomerase</fullName>
        <ecNumber evidence="9">5.3.1.16</ecNumber>
    </recommendedName>
    <alternativeName>
        <fullName evidence="9">Phosphoribosylformimino-5-aminoimidazole carboxamide ribotide isomerase</fullName>
    </alternativeName>
</protein>
<keyword evidence="5 9" id="KW-0963">Cytoplasm</keyword>
<keyword evidence="7 9" id="KW-0368">Histidine biosynthesis</keyword>
<dbReference type="InterPro" id="IPR006062">
    <property type="entry name" value="His_biosynth"/>
</dbReference>
<evidence type="ECO:0000256" key="2">
    <source>
        <dbReference type="ARBA" id="ARBA00004496"/>
    </source>
</evidence>
<evidence type="ECO:0000256" key="5">
    <source>
        <dbReference type="ARBA" id="ARBA00022490"/>
    </source>
</evidence>
<evidence type="ECO:0000256" key="4">
    <source>
        <dbReference type="ARBA" id="ARBA00009667"/>
    </source>
</evidence>
<name>A0ABP7INK1_9ACTN</name>
<dbReference type="InterPro" id="IPR010188">
    <property type="entry name" value="HisA/PriA_Actinobacteria"/>
</dbReference>
<comment type="similarity">
    <text evidence="4 9 10">Belongs to the HisA/HisF family.</text>
</comment>
<comment type="catalytic activity">
    <reaction evidence="1 9">
        <text>1-(5-phospho-beta-D-ribosyl)-5-[(5-phospho-beta-D-ribosylamino)methylideneamino]imidazole-4-carboxamide = 5-[(5-phospho-1-deoxy-D-ribulos-1-ylimino)methylamino]-1-(5-phospho-beta-D-ribosyl)imidazole-4-carboxamide</text>
        <dbReference type="Rhea" id="RHEA:15469"/>
        <dbReference type="ChEBI" id="CHEBI:58435"/>
        <dbReference type="ChEBI" id="CHEBI:58525"/>
        <dbReference type="EC" id="5.3.1.16"/>
    </reaction>
</comment>
<comment type="caution">
    <text evidence="11">The sequence shown here is derived from an EMBL/GenBank/DDBJ whole genome shotgun (WGS) entry which is preliminary data.</text>
</comment>
<dbReference type="InterPro" id="IPR013785">
    <property type="entry name" value="Aldolase_TIM"/>
</dbReference>
<dbReference type="EC" id="5.3.1.16" evidence="9"/>
<evidence type="ECO:0000313" key="12">
    <source>
        <dbReference type="Proteomes" id="UP001501821"/>
    </source>
</evidence>
<evidence type="ECO:0000256" key="7">
    <source>
        <dbReference type="ARBA" id="ARBA00023102"/>
    </source>
</evidence>
<dbReference type="PANTHER" id="PTHR43090">
    <property type="entry name" value="1-(5-PHOSPHORIBOSYL)-5-[(5-PHOSPHORIBOSYLAMINO)METHYLIDENEAMINO] IMIDAZOLE-4-CARBOXAMIDE ISOMERASE"/>
    <property type="match status" value="1"/>
</dbReference>
<evidence type="ECO:0000256" key="9">
    <source>
        <dbReference type="HAMAP-Rule" id="MF_01014"/>
    </source>
</evidence>
<keyword evidence="12" id="KW-1185">Reference proteome</keyword>
<evidence type="ECO:0000313" key="11">
    <source>
        <dbReference type="EMBL" id="GAA3822513.1"/>
    </source>
</evidence>
<dbReference type="Proteomes" id="UP001501821">
    <property type="component" value="Unassembled WGS sequence"/>
</dbReference>
<sequence>MSELDSRYLELLPAVDIKDGRAVQLVQGVDGSEKVFGDPVEAALRWQEAGAEWLHLVDLDAAFGHGQNRELQARIVGALDIKVEMSGGIRDDESLEAAMATGCRRVNIGTAALEQPEWCARAIATYGDRVAVGLDVRGRTLAARGWTRDGGDLYETLARLDSEGCARYVVTDVNKDGMLQGPNLQLLRDVCAATDRPVVASGGVTTLDDIRALMGLVEDGVEGAIAGTALYTGRFTLEDALALTKGTA</sequence>
<dbReference type="HAMAP" id="MF_01014">
    <property type="entry name" value="HisA"/>
    <property type="match status" value="1"/>
</dbReference>
<dbReference type="InterPro" id="IPR023016">
    <property type="entry name" value="HisA/PriA"/>
</dbReference>
<comment type="pathway">
    <text evidence="3 9">Amino-acid biosynthesis; L-histidine biosynthesis; L-histidine from 5-phospho-alpha-D-ribose 1-diphosphate: step 4/9.</text>
</comment>
<dbReference type="Pfam" id="PF00977">
    <property type="entry name" value="His_biosynth"/>
    <property type="match status" value="1"/>
</dbReference>
<evidence type="ECO:0000256" key="6">
    <source>
        <dbReference type="ARBA" id="ARBA00022605"/>
    </source>
</evidence>
<feature type="active site" description="Proton acceptor" evidence="9">
    <location>
        <position position="16"/>
    </location>
</feature>
<accession>A0ABP7INK1</accession>
<dbReference type="InterPro" id="IPR011060">
    <property type="entry name" value="RibuloseP-bd_barrel"/>
</dbReference>
<dbReference type="PANTHER" id="PTHR43090:SF2">
    <property type="entry name" value="1-(5-PHOSPHORIBOSYL)-5-[(5-PHOSPHORIBOSYLAMINO)METHYLIDENEAMINO] IMIDAZOLE-4-CARBOXAMIDE ISOMERASE"/>
    <property type="match status" value="1"/>
</dbReference>